<dbReference type="Gene3D" id="2.130.10.10">
    <property type="entry name" value="YVTN repeat-like/Quinoprotein amine dehydrogenase"/>
    <property type="match status" value="1"/>
</dbReference>
<dbReference type="GO" id="GO:0007399">
    <property type="term" value="P:nervous system development"/>
    <property type="evidence" value="ECO:0007669"/>
    <property type="project" value="UniProtKB-ARBA"/>
</dbReference>
<name>A0ABD0NND1_CIRMR</name>
<dbReference type="InterPro" id="IPR015943">
    <property type="entry name" value="WD40/YVTN_repeat-like_dom_sf"/>
</dbReference>
<dbReference type="Proteomes" id="UP001529510">
    <property type="component" value="Unassembled WGS sequence"/>
</dbReference>
<comment type="caution">
    <text evidence="2">Lacks conserved residue(s) required for the propagation of feature annotation.</text>
</comment>
<protein>
    <recommendedName>
        <fullName evidence="3">Sema domain-containing protein</fullName>
    </recommendedName>
</protein>
<evidence type="ECO:0000313" key="4">
    <source>
        <dbReference type="EMBL" id="KAL0163397.1"/>
    </source>
</evidence>
<feature type="non-terminal residue" evidence="4">
    <location>
        <position position="1"/>
    </location>
</feature>
<feature type="domain" description="Sema" evidence="3">
    <location>
        <begin position="1"/>
        <end position="58"/>
    </location>
</feature>
<dbReference type="EMBL" id="JAMKFB020000021">
    <property type="protein sequence ID" value="KAL0163397.1"/>
    <property type="molecule type" value="Genomic_DNA"/>
</dbReference>
<keyword evidence="1" id="KW-0325">Glycoprotein</keyword>
<organism evidence="4 5">
    <name type="scientific">Cirrhinus mrigala</name>
    <name type="common">Mrigala</name>
    <dbReference type="NCBI Taxonomy" id="683832"/>
    <lineage>
        <taxon>Eukaryota</taxon>
        <taxon>Metazoa</taxon>
        <taxon>Chordata</taxon>
        <taxon>Craniata</taxon>
        <taxon>Vertebrata</taxon>
        <taxon>Euteleostomi</taxon>
        <taxon>Actinopterygii</taxon>
        <taxon>Neopterygii</taxon>
        <taxon>Teleostei</taxon>
        <taxon>Ostariophysi</taxon>
        <taxon>Cypriniformes</taxon>
        <taxon>Cyprinidae</taxon>
        <taxon>Labeoninae</taxon>
        <taxon>Labeonini</taxon>
        <taxon>Cirrhinus</taxon>
    </lineage>
</organism>
<accession>A0ABD0NND1</accession>
<evidence type="ECO:0000313" key="5">
    <source>
        <dbReference type="Proteomes" id="UP001529510"/>
    </source>
</evidence>
<sequence>GDLGGQRTLQKKWTSFLKAKLVCSMPELNFVFNVVHDVFILKAQHWRDTVIYGVFTSQ</sequence>
<dbReference type="InterPro" id="IPR036352">
    <property type="entry name" value="Semap_dom_sf"/>
</dbReference>
<evidence type="ECO:0000256" key="1">
    <source>
        <dbReference type="ARBA" id="ARBA00023180"/>
    </source>
</evidence>
<gene>
    <name evidence="4" type="ORF">M9458_042793</name>
</gene>
<evidence type="ECO:0000256" key="2">
    <source>
        <dbReference type="PROSITE-ProRule" id="PRU00352"/>
    </source>
</evidence>
<dbReference type="PANTHER" id="PTHR11036">
    <property type="entry name" value="SEMAPHORIN"/>
    <property type="match status" value="1"/>
</dbReference>
<proteinExistence type="predicted"/>
<dbReference type="PROSITE" id="PS51004">
    <property type="entry name" value="SEMA"/>
    <property type="match status" value="1"/>
</dbReference>
<feature type="non-terminal residue" evidence="4">
    <location>
        <position position="58"/>
    </location>
</feature>
<dbReference type="InterPro" id="IPR027231">
    <property type="entry name" value="Semaphorin"/>
</dbReference>
<reference evidence="4 5" key="1">
    <citation type="submission" date="2024-05" db="EMBL/GenBank/DDBJ databases">
        <title>Genome sequencing and assembly of Indian major carp, Cirrhinus mrigala (Hamilton, 1822).</title>
        <authorList>
            <person name="Mohindra V."/>
            <person name="Chowdhury L.M."/>
            <person name="Lal K."/>
            <person name="Jena J.K."/>
        </authorList>
    </citation>
    <scope>NUCLEOTIDE SEQUENCE [LARGE SCALE GENOMIC DNA]</scope>
    <source>
        <strain evidence="4">CM1030</strain>
        <tissue evidence="4">Blood</tissue>
    </source>
</reference>
<dbReference type="AlphaFoldDB" id="A0ABD0NND1"/>
<dbReference type="SUPFAM" id="SSF101912">
    <property type="entry name" value="Sema domain"/>
    <property type="match status" value="1"/>
</dbReference>
<dbReference type="InterPro" id="IPR001627">
    <property type="entry name" value="Semap_dom"/>
</dbReference>
<evidence type="ECO:0000259" key="3">
    <source>
        <dbReference type="PROSITE" id="PS51004"/>
    </source>
</evidence>
<comment type="caution">
    <text evidence="4">The sequence shown here is derived from an EMBL/GenBank/DDBJ whole genome shotgun (WGS) entry which is preliminary data.</text>
</comment>
<keyword evidence="5" id="KW-1185">Reference proteome</keyword>
<dbReference type="PANTHER" id="PTHR11036:SF18">
    <property type="entry name" value="SEMAPHORIN-4D"/>
    <property type="match status" value="1"/>
</dbReference>